<dbReference type="Proteomes" id="UP000233837">
    <property type="component" value="Unassembled WGS sequence"/>
</dbReference>
<dbReference type="Gene3D" id="3.90.550.10">
    <property type="entry name" value="Spore Coat Polysaccharide Biosynthesis Protein SpsA, Chain A"/>
    <property type="match status" value="1"/>
</dbReference>
<accession>A0A2I0WUB7</accession>
<dbReference type="GO" id="GO:0030244">
    <property type="term" value="P:cellulose biosynthetic process"/>
    <property type="evidence" value="ECO:0007669"/>
    <property type="project" value="InterPro"/>
</dbReference>
<organism evidence="11 12">
    <name type="scientific">Dendrobium catenatum</name>
    <dbReference type="NCBI Taxonomy" id="906689"/>
    <lineage>
        <taxon>Eukaryota</taxon>
        <taxon>Viridiplantae</taxon>
        <taxon>Streptophyta</taxon>
        <taxon>Embryophyta</taxon>
        <taxon>Tracheophyta</taxon>
        <taxon>Spermatophyta</taxon>
        <taxon>Magnoliopsida</taxon>
        <taxon>Liliopsida</taxon>
        <taxon>Asparagales</taxon>
        <taxon>Orchidaceae</taxon>
        <taxon>Epidendroideae</taxon>
        <taxon>Malaxideae</taxon>
        <taxon>Dendrobiinae</taxon>
        <taxon>Dendrobium</taxon>
    </lineage>
</organism>
<dbReference type="GO" id="GO:0012505">
    <property type="term" value="C:endomembrane system"/>
    <property type="evidence" value="ECO:0007669"/>
    <property type="project" value="UniProtKB-SubCell"/>
</dbReference>
<keyword evidence="12" id="KW-1185">Reference proteome</keyword>
<comment type="subcellular location">
    <subcellularLocation>
        <location evidence="1">Endomembrane system</location>
        <topology evidence="1">Multi-pass membrane protein</topology>
    </subcellularLocation>
</comment>
<dbReference type="EMBL" id="KZ502442">
    <property type="protein sequence ID" value="PKU79247.1"/>
    <property type="molecule type" value="Genomic_DNA"/>
</dbReference>
<evidence type="ECO:0000256" key="7">
    <source>
        <dbReference type="ARBA" id="ARBA00023316"/>
    </source>
</evidence>
<dbReference type="InterPro" id="IPR005150">
    <property type="entry name" value="Cellulose_synth"/>
</dbReference>
<evidence type="ECO:0000256" key="3">
    <source>
        <dbReference type="ARBA" id="ARBA00022679"/>
    </source>
</evidence>
<dbReference type="GO" id="GO:0071669">
    <property type="term" value="P:plant-type cell wall organization or biogenesis"/>
    <property type="evidence" value="ECO:0007669"/>
    <property type="project" value="UniProtKB-ARBA"/>
</dbReference>
<evidence type="ECO:0000256" key="6">
    <source>
        <dbReference type="ARBA" id="ARBA00023136"/>
    </source>
</evidence>
<feature type="binding site" evidence="9">
    <location>
        <position position="63"/>
    </location>
    <ligand>
        <name>Mn(2+)</name>
        <dbReference type="ChEBI" id="CHEBI:29035"/>
    </ligand>
</feature>
<evidence type="ECO:0000256" key="10">
    <source>
        <dbReference type="SAM" id="MobiDB-lite"/>
    </source>
</evidence>
<dbReference type="GO" id="GO:0016020">
    <property type="term" value="C:membrane"/>
    <property type="evidence" value="ECO:0007669"/>
    <property type="project" value="InterPro"/>
</dbReference>
<dbReference type="Pfam" id="PF03552">
    <property type="entry name" value="Cellulose_synt"/>
    <property type="match status" value="1"/>
</dbReference>
<sequence>MLEQVFQGHGDSLDANGDKLPRLVYVSPEKRPGFNHHKKAGAMNALIRVSGVLSNAPFILNMDCTHYINSSKALREAMCFMMDPTSGRKVCFVQFPYKFDGNNQNDSYSDRIVFFNINMKGLDGIQGPIYLGTGCVFRRQAIPARITGKRRHKNKENKKFLKQNREISAQVHSLETILEEVEGEDLEMSSLVPFDRLEKKFGRSPAFVASTLTENVTISMFDSYASALEEALQVGWIYGSAAEDVVTVFKMHCHGWRSVYCMPRRTAFKSSIPTDLSDYLHLVLQQARGSVEIFLSKHCPICFYGIRPKKRVEGKMLPSLHASSRSCLRSKCRSFRSEQEGGRRVRAGRQEELGRMGSVGFGQSSRRRSAASEGSARGRTGGGRELTEGEVESGEWNREWNRAWKSSEWRETREERSFPEGSIRSAFKGVKERRSRLVLWDLSRNYGEEMDSAPLAEIGL</sequence>
<evidence type="ECO:0000256" key="4">
    <source>
        <dbReference type="ARBA" id="ARBA00022692"/>
    </source>
</evidence>
<evidence type="ECO:0000313" key="12">
    <source>
        <dbReference type="Proteomes" id="UP000233837"/>
    </source>
</evidence>
<dbReference type="SUPFAM" id="SSF53448">
    <property type="entry name" value="Nucleotide-diphospho-sugar transferases"/>
    <property type="match status" value="1"/>
</dbReference>
<dbReference type="AlphaFoldDB" id="A0A2I0WUB7"/>
<dbReference type="InterPro" id="IPR029044">
    <property type="entry name" value="Nucleotide-diphossugar_trans"/>
</dbReference>
<evidence type="ECO:0000256" key="8">
    <source>
        <dbReference type="PIRSR" id="PIRSR605150-2"/>
    </source>
</evidence>
<dbReference type="STRING" id="906689.A0A2I0WUB7"/>
<feature type="compositionally biased region" description="Basic and acidic residues" evidence="10">
    <location>
        <begin position="338"/>
        <end position="354"/>
    </location>
</feature>
<proteinExistence type="predicted"/>
<feature type="binding site" evidence="8">
    <location>
        <position position="38"/>
    </location>
    <ligand>
        <name>UDP-alpha-D-glucose</name>
        <dbReference type="ChEBI" id="CHEBI:58885"/>
    </ligand>
</feature>
<evidence type="ECO:0000256" key="9">
    <source>
        <dbReference type="PIRSR" id="PIRSR605150-3"/>
    </source>
</evidence>
<keyword evidence="4" id="KW-0812">Transmembrane</keyword>
<feature type="binding site" evidence="9">
    <location>
        <position position="39"/>
    </location>
    <ligand>
        <name>Mn(2+)</name>
        <dbReference type="ChEBI" id="CHEBI:29035"/>
    </ligand>
</feature>
<dbReference type="GO" id="GO:0071555">
    <property type="term" value="P:cell wall organization"/>
    <property type="evidence" value="ECO:0007669"/>
    <property type="project" value="UniProtKB-KW"/>
</dbReference>
<keyword evidence="7" id="KW-0961">Cell wall biogenesis/degradation</keyword>
<keyword evidence="5" id="KW-1133">Transmembrane helix</keyword>
<dbReference type="PANTHER" id="PTHR13301">
    <property type="entry name" value="X-BOX TRANSCRIPTION FACTOR-RELATED"/>
    <property type="match status" value="1"/>
</dbReference>
<evidence type="ECO:0000256" key="1">
    <source>
        <dbReference type="ARBA" id="ARBA00004127"/>
    </source>
</evidence>
<evidence type="ECO:0000313" key="11">
    <source>
        <dbReference type="EMBL" id="PKU79247.1"/>
    </source>
</evidence>
<keyword evidence="3" id="KW-0808">Transferase</keyword>
<evidence type="ECO:0000256" key="5">
    <source>
        <dbReference type="ARBA" id="ARBA00022989"/>
    </source>
</evidence>
<keyword evidence="6" id="KW-0472">Membrane</keyword>
<dbReference type="GO" id="GO:0016760">
    <property type="term" value="F:cellulose synthase (UDP-forming) activity"/>
    <property type="evidence" value="ECO:0007669"/>
    <property type="project" value="InterPro"/>
</dbReference>
<reference evidence="11 12" key="2">
    <citation type="journal article" date="2017" name="Nature">
        <title>The Apostasia genome and the evolution of orchids.</title>
        <authorList>
            <person name="Zhang G.Q."/>
            <person name="Liu K.W."/>
            <person name="Li Z."/>
            <person name="Lohaus R."/>
            <person name="Hsiao Y.Y."/>
            <person name="Niu S.C."/>
            <person name="Wang J.Y."/>
            <person name="Lin Y.C."/>
            <person name="Xu Q."/>
            <person name="Chen L.J."/>
            <person name="Yoshida K."/>
            <person name="Fujiwara S."/>
            <person name="Wang Z.W."/>
            <person name="Zhang Y.Q."/>
            <person name="Mitsuda N."/>
            <person name="Wang M."/>
            <person name="Liu G.H."/>
            <person name="Pecoraro L."/>
            <person name="Huang H.X."/>
            <person name="Xiao X.J."/>
            <person name="Lin M."/>
            <person name="Wu X.Y."/>
            <person name="Wu W.L."/>
            <person name="Chen Y.Y."/>
            <person name="Chang S.B."/>
            <person name="Sakamoto S."/>
            <person name="Ohme-Takagi M."/>
            <person name="Yagi M."/>
            <person name="Zeng S.J."/>
            <person name="Shen C.Y."/>
            <person name="Yeh C.M."/>
            <person name="Luo Y.B."/>
            <person name="Tsai W.C."/>
            <person name="Van de Peer Y."/>
            <person name="Liu Z.J."/>
        </authorList>
    </citation>
    <scope>NUCLEOTIDE SEQUENCE [LARGE SCALE GENOMIC DNA]</scope>
    <source>
        <tissue evidence="11">The whole plant</tissue>
    </source>
</reference>
<feature type="region of interest" description="Disordered" evidence="10">
    <location>
        <begin position="338"/>
        <end position="392"/>
    </location>
</feature>
<reference evidence="11 12" key="1">
    <citation type="journal article" date="2016" name="Sci. Rep.">
        <title>The Dendrobium catenatum Lindl. genome sequence provides insights into polysaccharide synthase, floral development and adaptive evolution.</title>
        <authorList>
            <person name="Zhang G.Q."/>
            <person name="Xu Q."/>
            <person name="Bian C."/>
            <person name="Tsai W.C."/>
            <person name="Yeh C.M."/>
            <person name="Liu K.W."/>
            <person name="Yoshida K."/>
            <person name="Zhang L.S."/>
            <person name="Chang S.B."/>
            <person name="Chen F."/>
            <person name="Shi Y."/>
            <person name="Su Y.Y."/>
            <person name="Zhang Y.Q."/>
            <person name="Chen L.J."/>
            <person name="Yin Y."/>
            <person name="Lin M."/>
            <person name="Huang H."/>
            <person name="Deng H."/>
            <person name="Wang Z.W."/>
            <person name="Zhu S.L."/>
            <person name="Zhao X."/>
            <person name="Deng C."/>
            <person name="Niu S.C."/>
            <person name="Huang J."/>
            <person name="Wang M."/>
            <person name="Liu G.H."/>
            <person name="Yang H.J."/>
            <person name="Xiao X.J."/>
            <person name="Hsiao Y.Y."/>
            <person name="Wu W.L."/>
            <person name="Chen Y.Y."/>
            <person name="Mitsuda N."/>
            <person name="Ohme-Takagi M."/>
            <person name="Luo Y.B."/>
            <person name="Van de Peer Y."/>
            <person name="Liu Z.J."/>
        </authorList>
    </citation>
    <scope>NUCLEOTIDE SEQUENCE [LARGE SCALE GENOMIC DNA]</scope>
    <source>
        <tissue evidence="11">The whole plant</tissue>
    </source>
</reference>
<keyword evidence="2" id="KW-0328">Glycosyltransferase</keyword>
<gene>
    <name evidence="11" type="primary">CESA9</name>
    <name evidence="11" type="ORF">MA16_Dca000592</name>
</gene>
<evidence type="ECO:0000256" key="2">
    <source>
        <dbReference type="ARBA" id="ARBA00022676"/>
    </source>
</evidence>
<protein>
    <submittedName>
        <fullName evidence="11">Putative cellulose synthase A catalytic subunit 9 [UDP-forming]</fullName>
    </submittedName>
</protein>
<name>A0A2I0WUB7_9ASPA</name>